<dbReference type="PANTHER" id="PTHR35569">
    <property type="entry name" value="CYANAMIDE HYDRATASE DDI2-RELATED"/>
    <property type="match status" value="1"/>
</dbReference>
<dbReference type="CDD" id="cd00077">
    <property type="entry name" value="HDc"/>
    <property type="match status" value="1"/>
</dbReference>
<evidence type="ECO:0000313" key="3">
    <source>
        <dbReference type="Proteomes" id="UP000467130"/>
    </source>
</evidence>
<dbReference type="PANTHER" id="PTHR35569:SF1">
    <property type="entry name" value="CYANAMIDE HYDRATASE DDI2-RELATED"/>
    <property type="match status" value="1"/>
</dbReference>
<dbReference type="SUPFAM" id="SSF109604">
    <property type="entry name" value="HD-domain/PDEase-like"/>
    <property type="match status" value="1"/>
</dbReference>
<dbReference type="EMBL" id="AP022587">
    <property type="protein sequence ID" value="BBY23567.1"/>
    <property type="molecule type" value="Genomic_DNA"/>
</dbReference>
<dbReference type="KEGG" id="msto:MSTO_37720"/>
<protein>
    <recommendedName>
        <fullName evidence="1">HD domain-containing protein</fullName>
    </recommendedName>
</protein>
<evidence type="ECO:0000259" key="1">
    <source>
        <dbReference type="Pfam" id="PF01966"/>
    </source>
</evidence>
<dbReference type="InterPro" id="IPR003607">
    <property type="entry name" value="HD/PDEase_dom"/>
</dbReference>
<keyword evidence="3" id="KW-1185">Reference proteome</keyword>
<evidence type="ECO:0000313" key="2">
    <source>
        <dbReference type="EMBL" id="BBY23567.1"/>
    </source>
</evidence>
<name>A0A7I7QC08_9MYCO</name>
<dbReference type="Gene3D" id="1.10.3210.10">
    <property type="entry name" value="Hypothetical protein af1432"/>
    <property type="match status" value="1"/>
</dbReference>
<sequence length="257" mass="27836">MAANTPDPQRLGGLGWARRTGGRLSRTERRRLLLATAVGQWTNAVGRVKLAVGRIPAAAERVDLDTLRVPDSRFAREAEEACAELPPALLGHSYRTWLFGHALAAVDGCELDEELFYCGALLHDYGIVKPTPERDFTLGSAERMLACAQVAGVDDQRADLLADGICVHTTPGITVDADGATGCYLQWGAMVDGAGLRVWDIAPRNVTEVLRRYPRGDFKRELVNMIRAEAAAVPAGRFGLLVRCGMPLAVRLAPFDS</sequence>
<dbReference type="InterPro" id="IPR006674">
    <property type="entry name" value="HD_domain"/>
</dbReference>
<gene>
    <name evidence="2" type="ORF">MSTO_37720</name>
</gene>
<reference evidence="2 3" key="1">
    <citation type="journal article" date="2019" name="Emerg. Microbes Infect.">
        <title>Comprehensive subspecies identification of 175 nontuberculous mycobacteria species based on 7547 genomic profiles.</title>
        <authorList>
            <person name="Matsumoto Y."/>
            <person name="Kinjo T."/>
            <person name="Motooka D."/>
            <person name="Nabeya D."/>
            <person name="Jung N."/>
            <person name="Uechi K."/>
            <person name="Horii T."/>
            <person name="Iida T."/>
            <person name="Fujita J."/>
            <person name="Nakamura S."/>
        </authorList>
    </citation>
    <scope>NUCLEOTIDE SEQUENCE [LARGE SCALE GENOMIC DNA]</scope>
    <source>
        <strain evidence="2 3">JCM 17783</strain>
    </source>
</reference>
<feature type="domain" description="HD" evidence="1">
    <location>
        <begin position="90"/>
        <end position="131"/>
    </location>
</feature>
<accession>A0A7I7QC08</accession>
<dbReference type="AlphaFoldDB" id="A0A7I7QC08"/>
<dbReference type="RefSeq" id="WP_163791280.1">
    <property type="nucleotide sequence ID" value="NZ_AP022587.1"/>
</dbReference>
<proteinExistence type="predicted"/>
<organism evidence="2 3">
    <name type="scientific">Mycobacterium stomatepiae</name>
    <dbReference type="NCBI Taxonomy" id="470076"/>
    <lineage>
        <taxon>Bacteria</taxon>
        <taxon>Bacillati</taxon>
        <taxon>Actinomycetota</taxon>
        <taxon>Actinomycetes</taxon>
        <taxon>Mycobacteriales</taxon>
        <taxon>Mycobacteriaceae</taxon>
        <taxon>Mycobacterium</taxon>
        <taxon>Mycobacterium simiae complex</taxon>
    </lineage>
</organism>
<dbReference type="Pfam" id="PF01966">
    <property type="entry name" value="HD"/>
    <property type="match status" value="1"/>
</dbReference>
<dbReference type="Proteomes" id="UP000467130">
    <property type="component" value="Chromosome"/>
</dbReference>